<sequence>MRLILTLSVLMASSAWANIITTPGQALIAVDGSPAGKHVCYYQDEGYSLGAILQVGEHYMLCTKANDFETNGALKWSPMTHQVEAENVTKPKTKRYSVK</sequence>
<reference evidence="3" key="1">
    <citation type="journal article" date="2019" name="Int. J. Syst. Evol. Microbiol.">
        <title>The Global Catalogue of Microorganisms (GCM) 10K type strain sequencing project: providing services to taxonomists for standard genome sequencing and annotation.</title>
        <authorList>
            <consortium name="The Broad Institute Genomics Platform"/>
            <consortium name="The Broad Institute Genome Sequencing Center for Infectious Disease"/>
            <person name="Wu L."/>
            <person name="Ma J."/>
        </authorList>
    </citation>
    <scope>NUCLEOTIDE SEQUENCE [LARGE SCALE GENOMIC DNA]</scope>
    <source>
        <strain evidence="3">CECT 7398</strain>
    </source>
</reference>
<keyword evidence="1" id="KW-0732">Signal</keyword>
<proteinExistence type="predicted"/>
<keyword evidence="3" id="KW-1185">Reference proteome</keyword>
<dbReference type="Pfam" id="PF07383">
    <property type="entry name" value="DUF1496"/>
    <property type="match status" value="1"/>
</dbReference>
<organism evidence="2 3">
    <name type="scientific">Vibrio ostreicida</name>
    <dbReference type="NCBI Taxonomy" id="526588"/>
    <lineage>
        <taxon>Bacteria</taxon>
        <taxon>Pseudomonadati</taxon>
        <taxon>Pseudomonadota</taxon>
        <taxon>Gammaproteobacteria</taxon>
        <taxon>Vibrionales</taxon>
        <taxon>Vibrionaceae</taxon>
        <taxon>Vibrio</taxon>
    </lineage>
</organism>
<dbReference type="Proteomes" id="UP001238540">
    <property type="component" value="Unassembled WGS sequence"/>
</dbReference>
<feature type="chain" id="PRO_5045726051" evidence="1">
    <location>
        <begin position="18"/>
        <end position="99"/>
    </location>
</feature>
<evidence type="ECO:0000313" key="2">
    <source>
        <dbReference type="EMBL" id="MDN3609652.1"/>
    </source>
</evidence>
<accession>A0ABT8BU55</accession>
<protein>
    <submittedName>
        <fullName evidence="2">DUF1496 domain-containing protein</fullName>
    </submittedName>
</protein>
<dbReference type="InterPro" id="IPR009971">
    <property type="entry name" value="DUF1496"/>
</dbReference>
<dbReference type="RefSeq" id="WP_170882976.1">
    <property type="nucleotide sequence ID" value="NZ_JABEYA020000007.1"/>
</dbReference>
<gene>
    <name evidence="2" type="ORF">QWZ16_08050</name>
</gene>
<name>A0ABT8BU55_9VIBR</name>
<evidence type="ECO:0000256" key="1">
    <source>
        <dbReference type="SAM" id="SignalP"/>
    </source>
</evidence>
<feature type="signal peptide" evidence="1">
    <location>
        <begin position="1"/>
        <end position="17"/>
    </location>
</feature>
<evidence type="ECO:0000313" key="3">
    <source>
        <dbReference type="Proteomes" id="UP001238540"/>
    </source>
</evidence>
<dbReference type="EMBL" id="JAUFQC010000001">
    <property type="protein sequence ID" value="MDN3609652.1"/>
    <property type="molecule type" value="Genomic_DNA"/>
</dbReference>
<comment type="caution">
    <text evidence="2">The sequence shown here is derived from an EMBL/GenBank/DDBJ whole genome shotgun (WGS) entry which is preliminary data.</text>
</comment>